<dbReference type="EMBL" id="BPLQ01002032">
    <property type="protein sequence ID" value="GIX87899.1"/>
    <property type="molecule type" value="Genomic_DNA"/>
</dbReference>
<keyword evidence="3" id="KW-1185">Reference proteome</keyword>
<dbReference type="PANTHER" id="PTHR12271:SF127">
    <property type="entry name" value="SPECKLE TARGETED PIP5K1A-REGULATED POLY(A) POLYMERASE"/>
    <property type="match status" value="1"/>
</dbReference>
<dbReference type="SUPFAM" id="SSF81631">
    <property type="entry name" value="PAP/OAS1 substrate-binding domain"/>
    <property type="match status" value="1"/>
</dbReference>
<comment type="caution">
    <text evidence="2">The sequence shown here is derived from an EMBL/GenBank/DDBJ whole genome shotgun (WGS) entry which is preliminary data.</text>
</comment>
<dbReference type="GO" id="GO:0031123">
    <property type="term" value="P:RNA 3'-end processing"/>
    <property type="evidence" value="ECO:0007669"/>
    <property type="project" value="TreeGrafter"/>
</dbReference>
<dbReference type="Proteomes" id="UP001054837">
    <property type="component" value="Unassembled WGS sequence"/>
</dbReference>
<dbReference type="AlphaFoldDB" id="A0AAV4NW81"/>
<dbReference type="Gene3D" id="1.10.1410.10">
    <property type="match status" value="1"/>
</dbReference>
<dbReference type="InterPro" id="IPR043519">
    <property type="entry name" value="NT_sf"/>
</dbReference>
<name>A0AAV4NW81_9ARAC</name>
<dbReference type="CDD" id="cd05402">
    <property type="entry name" value="NT_PAP_TUTase"/>
    <property type="match status" value="1"/>
</dbReference>
<dbReference type="PANTHER" id="PTHR12271">
    <property type="entry name" value="POLY A POLYMERASE CID PAP -RELATED"/>
    <property type="match status" value="1"/>
</dbReference>
<dbReference type="SUPFAM" id="SSF81301">
    <property type="entry name" value="Nucleotidyltransferase"/>
    <property type="match status" value="1"/>
</dbReference>
<dbReference type="Gene3D" id="3.30.460.10">
    <property type="entry name" value="Beta Polymerase, domain 2"/>
    <property type="match status" value="1"/>
</dbReference>
<evidence type="ECO:0000313" key="2">
    <source>
        <dbReference type="EMBL" id="GIX87899.1"/>
    </source>
</evidence>
<organism evidence="2 3">
    <name type="scientific">Caerostris darwini</name>
    <dbReference type="NCBI Taxonomy" id="1538125"/>
    <lineage>
        <taxon>Eukaryota</taxon>
        <taxon>Metazoa</taxon>
        <taxon>Ecdysozoa</taxon>
        <taxon>Arthropoda</taxon>
        <taxon>Chelicerata</taxon>
        <taxon>Arachnida</taxon>
        <taxon>Araneae</taxon>
        <taxon>Araneomorphae</taxon>
        <taxon>Entelegynae</taxon>
        <taxon>Araneoidea</taxon>
        <taxon>Araneidae</taxon>
        <taxon>Caerostris</taxon>
    </lineage>
</organism>
<protein>
    <submittedName>
        <fullName evidence="2">Poly(A) RNA polymerase, mitochondrial</fullName>
    </submittedName>
</protein>
<reference evidence="2 3" key="1">
    <citation type="submission" date="2021-06" db="EMBL/GenBank/DDBJ databases">
        <title>Caerostris darwini draft genome.</title>
        <authorList>
            <person name="Kono N."/>
            <person name="Arakawa K."/>
        </authorList>
    </citation>
    <scope>NUCLEOTIDE SEQUENCE [LARGE SCALE GENOMIC DNA]</scope>
</reference>
<evidence type="ECO:0000313" key="3">
    <source>
        <dbReference type="Proteomes" id="UP001054837"/>
    </source>
</evidence>
<accession>A0AAV4NW81</accession>
<dbReference type="InterPro" id="IPR054708">
    <property type="entry name" value="MTPAP-like_central"/>
</dbReference>
<evidence type="ECO:0000259" key="1">
    <source>
        <dbReference type="Pfam" id="PF22600"/>
    </source>
</evidence>
<feature type="domain" description="Poly(A) RNA polymerase mitochondrial-like central palm" evidence="1">
    <location>
        <begin position="81"/>
        <end position="238"/>
    </location>
</feature>
<sequence>MNQNVLTAKILIKKWIKSHSCKKIFCFLNLENNVHTVRHICFYATARNHYIYIPKIKSTETTEKFLSHTHLNQLLHNCKSIKEQIEVFDSYTKLTDEDVEKRQSLCQNIEKIFRQHIPECSVHLAGSTASGLGLRGCDVDLSFQHSSNEDDQNNSIAKVVSSDFVRDIKMGKIPVCDFTSLKSNMKLHILKNALRNSGLIKESTVVPGHCPILNFTLENLSWDLSVNNLSAFQGTNLMLLCRLLDSRVGPLHRLLTYWAKHLKLCGGPLKFKSYSIFLLLVYFLQTRSPHILPSVEHMLDKAEFKNNLHNWSYDISKYVDKFERSENSQSIDELIKEFFFFYAKFDFSDVICPLTNCSEKARDFISKYDSPENKFQVTEISVQDPLYPSKNVTFGVSWKYCRHFKQNLVFICKAYQNDKLWQPGEENWGLLSLFNANNALVSINK</sequence>
<dbReference type="GO" id="GO:1990817">
    <property type="term" value="F:poly(A) RNA polymerase activity"/>
    <property type="evidence" value="ECO:0007669"/>
    <property type="project" value="TreeGrafter"/>
</dbReference>
<dbReference type="Pfam" id="PF22600">
    <property type="entry name" value="MTPAP-like_central"/>
    <property type="match status" value="1"/>
</dbReference>
<proteinExistence type="predicted"/>
<gene>
    <name evidence="2" type="primary">MTPAP</name>
    <name evidence="2" type="ORF">CDAR_437411</name>
</gene>